<dbReference type="SUPFAM" id="SSF52096">
    <property type="entry name" value="ClpP/crotonase"/>
    <property type="match status" value="2"/>
</dbReference>
<keyword evidence="13 16" id="KW-0275">Fatty acid biosynthesis</keyword>
<dbReference type="EMBL" id="QICB01000002">
    <property type="protein sequence ID" value="RNL20654.1"/>
    <property type="molecule type" value="Genomic_DNA"/>
</dbReference>
<evidence type="ECO:0000256" key="2">
    <source>
        <dbReference type="ARBA" id="ARBA00004956"/>
    </source>
</evidence>
<reference evidence="21" key="1">
    <citation type="submission" date="2018-05" db="EMBL/GenBank/DDBJ databases">
        <title>Genome Sequencing of selected type strains of the family Eggerthellaceae.</title>
        <authorList>
            <person name="Danylec N."/>
            <person name="Stoll D.A."/>
            <person name="Doetsch A."/>
            <person name="Huch M."/>
        </authorList>
    </citation>
    <scope>NUCLEOTIDE SEQUENCE [LARGE SCALE GENOMIC DNA]</scope>
    <source>
        <strain evidence="21">DSM 17537</strain>
    </source>
</reference>
<dbReference type="GO" id="GO:0008270">
    <property type="term" value="F:zinc ion binding"/>
    <property type="evidence" value="ECO:0007669"/>
    <property type="project" value="UniProtKB-UniRule"/>
</dbReference>
<protein>
    <recommendedName>
        <fullName evidence="16 17">Multifunctional fusion protein</fullName>
    </recommendedName>
    <domain>
        <recommendedName>
            <fullName evidence="16">Acetyl-coenzyme A carboxylase carboxyl transferase subunit alpha</fullName>
            <shortName evidence="16">ACCase subunit alpha</shortName>
            <shortName evidence="16">Acetyl-CoA carboxylase carboxyltransferase subunit alpha</shortName>
            <ecNumber evidence="16">2.1.3.15</ecNumber>
        </recommendedName>
    </domain>
    <domain>
        <recommendedName>
            <fullName evidence="17">Acetyl-coenzyme A carboxylase carboxyl transferase subunit beta</fullName>
            <shortName evidence="17">ACCase subunit beta</shortName>
            <shortName evidence="17">Acetyl-CoA carboxylase carboxyltransferase subunit beta</shortName>
        </recommendedName>
    </domain>
</protein>
<dbReference type="Pfam" id="PF03255">
    <property type="entry name" value="ACCA"/>
    <property type="match status" value="1"/>
</dbReference>
<feature type="domain" description="CoA carboxyltransferase N-terminal" evidence="18">
    <location>
        <begin position="167"/>
        <end position="433"/>
    </location>
</feature>
<comment type="subcellular location">
    <subcellularLocation>
        <location evidence="1 16">Cytoplasm</location>
    </subcellularLocation>
</comment>
<dbReference type="GO" id="GO:0009317">
    <property type="term" value="C:acetyl-CoA carboxylase complex"/>
    <property type="evidence" value="ECO:0007669"/>
    <property type="project" value="InterPro"/>
</dbReference>
<organism evidence="20 21">
    <name type="scientific">Slackia faecicanis</name>
    <dbReference type="NCBI Taxonomy" id="255723"/>
    <lineage>
        <taxon>Bacteria</taxon>
        <taxon>Bacillati</taxon>
        <taxon>Actinomycetota</taxon>
        <taxon>Coriobacteriia</taxon>
        <taxon>Eggerthellales</taxon>
        <taxon>Eggerthellaceae</taxon>
        <taxon>Slackia</taxon>
    </lineage>
</organism>
<dbReference type="Gene3D" id="3.90.226.10">
    <property type="entry name" value="2-enoyl-CoA Hydratase, Chain A, domain 1"/>
    <property type="match status" value="2"/>
</dbReference>
<dbReference type="PROSITE" id="PS50980">
    <property type="entry name" value="COA_CT_NTER"/>
    <property type="match status" value="1"/>
</dbReference>
<evidence type="ECO:0000256" key="13">
    <source>
        <dbReference type="ARBA" id="ARBA00023160"/>
    </source>
</evidence>
<keyword evidence="8 16" id="KW-0808">Transferase</keyword>
<evidence type="ECO:0000259" key="19">
    <source>
        <dbReference type="PROSITE" id="PS50989"/>
    </source>
</evidence>
<evidence type="ECO:0000256" key="5">
    <source>
        <dbReference type="ARBA" id="ARBA00011664"/>
    </source>
</evidence>
<keyword evidence="17" id="KW-0863">Zinc-finger</keyword>
<dbReference type="GO" id="GO:0016743">
    <property type="term" value="F:carboxyl- or carbamoyltransferase activity"/>
    <property type="evidence" value="ECO:0007669"/>
    <property type="project" value="UniProtKB-UniRule"/>
</dbReference>
<dbReference type="InterPro" id="IPR011762">
    <property type="entry name" value="COA_CT_N"/>
</dbReference>
<accession>A0A3N0AFY3</accession>
<dbReference type="PANTHER" id="PTHR42853">
    <property type="entry name" value="ACETYL-COENZYME A CARBOXYLASE CARBOXYL TRANSFERASE SUBUNIT ALPHA"/>
    <property type="match status" value="1"/>
</dbReference>
<comment type="subunit">
    <text evidence="5">Acetyl-CoA carboxylase is a heterotetramer composed of biotin carboxyl carrier protein (AccB), biotin carboxylase (AccC) and two subunits of ACCase subunit beta/alpha.</text>
</comment>
<comment type="function">
    <text evidence="14 17">Component of the acetyl coenzyme A carboxylase (ACC) complex. Biotin carboxylase (BC) catalyzes the carboxylation of biotin on its carrier protein (BCCP) and then the CO(2) group is transferred by the transcarboxylase to acetyl-CoA to form malonyl-CoA.</text>
</comment>
<feature type="binding site" evidence="17">
    <location>
        <position position="190"/>
    </location>
    <ligand>
        <name>Zn(2+)</name>
        <dbReference type="ChEBI" id="CHEBI:29105"/>
    </ligand>
</feature>
<dbReference type="PANTHER" id="PTHR42853:SF3">
    <property type="entry name" value="ACETYL-COENZYME A CARBOXYLASE CARBOXYL TRANSFERASE SUBUNIT ALPHA, CHLOROPLASTIC"/>
    <property type="match status" value="1"/>
</dbReference>
<comment type="similarity">
    <text evidence="4">In the N-terminal section; belongs to the AccD/PCCB family.</text>
</comment>
<evidence type="ECO:0000256" key="12">
    <source>
        <dbReference type="ARBA" id="ARBA00023098"/>
    </source>
</evidence>
<comment type="similarity">
    <text evidence="3">In the C-terminal section; belongs to the AccA family.</text>
</comment>
<evidence type="ECO:0000256" key="11">
    <source>
        <dbReference type="ARBA" id="ARBA00022840"/>
    </source>
</evidence>
<feature type="domain" description="CoA carboxyltransferase C-terminal" evidence="19">
    <location>
        <begin position="464"/>
        <end position="735"/>
    </location>
</feature>
<evidence type="ECO:0000256" key="1">
    <source>
        <dbReference type="ARBA" id="ARBA00004496"/>
    </source>
</evidence>
<dbReference type="HAMAP" id="MF_00823">
    <property type="entry name" value="AcetylCoA_CT_alpha"/>
    <property type="match status" value="1"/>
</dbReference>
<keyword evidence="11 16" id="KW-0067">ATP-binding</keyword>
<dbReference type="UniPathway" id="UPA00655">
    <property type="reaction ID" value="UER00711"/>
</dbReference>
<evidence type="ECO:0000256" key="7">
    <source>
        <dbReference type="ARBA" id="ARBA00022516"/>
    </source>
</evidence>
<evidence type="ECO:0000256" key="15">
    <source>
        <dbReference type="ARBA" id="ARBA00049152"/>
    </source>
</evidence>
<evidence type="ECO:0000256" key="16">
    <source>
        <dbReference type="HAMAP-Rule" id="MF_00823"/>
    </source>
</evidence>
<dbReference type="NCBIfam" id="NF041504">
    <property type="entry name" value="AccA_sub"/>
    <property type="match status" value="1"/>
</dbReference>
<keyword evidence="7 16" id="KW-0444">Lipid biosynthesis</keyword>
<comment type="similarity">
    <text evidence="16">Belongs to the AccA family.</text>
</comment>
<comment type="subunit">
    <text evidence="16">Acetyl-CoA carboxylase is a heterohexamer composed of biotin carboxyl carrier protein (AccB), biotin carboxylase (AccC) and two subunits each of ACCase subunit alpha (AccA) and ACCase subunit beta (AccD).</text>
</comment>
<evidence type="ECO:0000256" key="8">
    <source>
        <dbReference type="ARBA" id="ARBA00022679"/>
    </source>
</evidence>
<dbReference type="EC" id="2.1.3.15" evidence="16"/>
<evidence type="ECO:0000256" key="10">
    <source>
        <dbReference type="ARBA" id="ARBA00022832"/>
    </source>
</evidence>
<evidence type="ECO:0000256" key="17">
    <source>
        <dbReference type="HAMAP-Rule" id="MF_01395"/>
    </source>
</evidence>
<comment type="caution">
    <text evidence="20">The sequence shown here is derived from an EMBL/GenBank/DDBJ whole genome shotgun (WGS) entry which is preliminary data.</text>
</comment>
<evidence type="ECO:0000256" key="3">
    <source>
        <dbReference type="ARBA" id="ARBA00006276"/>
    </source>
</evidence>
<keyword evidence="9 16" id="KW-0547">Nucleotide-binding</keyword>
<evidence type="ECO:0000313" key="21">
    <source>
        <dbReference type="Proteomes" id="UP000267368"/>
    </source>
</evidence>
<name>A0A3N0AFY3_9ACTN</name>
<comment type="catalytic activity">
    <reaction evidence="15 16">
        <text>N(6)-carboxybiotinyl-L-lysyl-[protein] + acetyl-CoA = N(6)-biotinyl-L-lysyl-[protein] + malonyl-CoA</text>
        <dbReference type="Rhea" id="RHEA:54728"/>
        <dbReference type="Rhea" id="RHEA-COMP:10505"/>
        <dbReference type="Rhea" id="RHEA-COMP:10506"/>
        <dbReference type="ChEBI" id="CHEBI:57288"/>
        <dbReference type="ChEBI" id="CHEBI:57384"/>
        <dbReference type="ChEBI" id="CHEBI:83144"/>
        <dbReference type="ChEBI" id="CHEBI:83145"/>
        <dbReference type="EC" id="2.1.3.15"/>
    </reaction>
</comment>
<evidence type="ECO:0000256" key="6">
    <source>
        <dbReference type="ARBA" id="ARBA00022490"/>
    </source>
</evidence>
<keyword evidence="17" id="KW-0479">Metal-binding</keyword>
<keyword evidence="6 16" id="KW-0963">Cytoplasm</keyword>
<dbReference type="InterPro" id="IPR029045">
    <property type="entry name" value="ClpP/crotonase-like_dom_sf"/>
</dbReference>
<dbReference type="AlphaFoldDB" id="A0A3N0AFY3"/>
<evidence type="ECO:0000256" key="14">
    <source>
        <dbReference type="ARBA" id="ARBA00025280"/>
    </source>
</evidence>
<comment type="cofactor">
    <cofactor evidence="17">
        <name>Zn(2+)</name>
        <dbReference type="ChEBI" id="CHEBI:29105"/>
    </cofactor>
    <text evidence="17">Binds 1 zinc ion per subunit.</text>
</comment>
<dbReference type="GO" id="GO:0006633">
    <property type="term" value="P:fatty acid biosynthetic process"/>
    <property type="evidence" value="ECO:0007669"/>
    <property type="project" value="UniProtKB-KW"/>
</dbReference>
<evidence type="ECO:0000259" key="18">
    <source>
        <dbReference type="PROSITE" id="PS50980"/>
    </source>
</evidence>
<comment type="similarity">
    <text evidence="17">Belongs to the AccD/PCCB family.</text>
</comment>
<feature type="binding site" evidence="17">
    <location>
        <position position="174"/>
    </location>
    <ligand>
        <name>Zn(2+)</name>
        <dbReference type="ChEBI" id="CHEBI:29105"/>
    </ligand>
</feature>
<comment type="pathway">
    <text evidence="2 16">Lipid metabolism; malonyl-CoA biosynthesis; malonyl-CoA from acetyl-CoA: step 1/1.</text>
</comment>
<dbReference type="OrthoDB" id="9772975at2"/>
<dbReference type="RefSeq" id="WP_123197755.1">
    <property type="nucleotide sequence ID" value="NZ_QICB01000002.1"/>
</dbReference>
<keyword evidence="10 16" id="KW-0276">Fatty acid metabolism</keyword>
<feature type="binding site" evidence="17">
    <location>
        <position position="193"/>
    </location>
    <ligand>
        <name>Zn(2+)</name>
        <dbReference type="ChEBI" id="CHEBI:29105"/>
    </ligand>
</feature>
<proteinExistence type="inferred from homology"/>
<gene>
    <name evidence="17 20" type="primary">accD</name>
    <name evidence="16" type="synonym">accA</name>
    <name evidence="20" type="ORF">DMP07_03470</name>
</gene>
<dbReference type="PROSITE" id="PS50989">
    <property type="entry name" value="COA_CT_CTER"/>
    <property type="match status" value="1"/>
</dbReference>
<feature type="binding site" evidence="17">
    <location>
        <position position="171"/>
    </location>
    <ligand>
        <name>Zn(2+)</name>
        <dbReference type="ChEBI" id="CHEBI:29105"/>
    </ligand>
</feature>
<dbReference type="PRINTS" id="PR01069">
    <property type="entry name" value="ACCCTRFRASEA"/>
</dbReference>
<dbReference type="GO" id="GO:2001295">
    <property type="term" value="P:malonyl-CoA biosynthetic process"/>
    <property type="evidence" value="ECO:0007669"/>
    <property type="project" value="UniProtKB-UniRule"/>
</dbReference>
<keyword evidence="21" id="KW-1185">Reference proteome</keyword>
<dbReference type="GO" id="GO:0003989">
    <property type="term" value="F:acetyl-CoA carboxylase activity"/>
    <property type="evidence" value="ECO:0007669"/>
    <property type="project" value="InterPro"/>
</dbReference>
<dbReference type="HAMAP" id="MF_01395">
    <property type="entry name" value="AcetylCoA_CT_beta"/>
    <property type="match status" value="1"/>
</dbReference>
<dbReference type="InterPro" id="IPR011763">
    <property type="entry name" value="COA_CT_C"/>
</dbReference>
<keyword evidence="17" id="KW-0862">Zinc</keyword>
<keyword evidence="12 16" id="KW-0443">Lipid metabolism</keyword>
<sequence length="755" mass="79533">MRRKKPDYIVMPDARAAAGESLFDLARKGFSCALVVDGRHAFDEVPAAVRSVGLRTAVAYTQDMAASPRLSLAEQCVSIGERADGGSFDDAYLVLAAAQSAGADLVLLVDSPLAADVDFVGMARGEGLGVYAVDADRVVAGAFGGMTPAWRSCACATGLVRPVDERSWRRCPSCGGIFAAHAVFAAQETCPRCGRHFRMTSRQRFDLLFDAGTVEPIDDIDEGGDPLAFPGYAEKLASTRLKTRLSEAVSCARGRIAGMPAVACVMDSAFFMGSMGRVVGERIARAADRATDEGLPLVIFCASGGARMQEGLVSLMQMAKVSCAIRRHADAGLAYLSAITDPTTGGVTASFAMQGDVVFAEPGALVGFAGRRVIQDTTGETLPDEFQTAEFALEHGLIDAVVDRASLRCTVAALLALLGSGAKGAPCAVAGPDALARALQDAPSAHELRVMEERGTSAVPSAQAWDAARASLRAHRILAPASRTASHVRAASDASANSAWRSVQAARDTHRPTALHYLSFMVDGFVELHGDRAFSDDAAVVTGLGWVSGRPAVIIAQEKGATLDERVRRNFGCPQPEGYRKSMRALRLAQRFGLPAVCLVDTQGAFCGKEAEERGQGNAIAENLAYLAGVPVPVVTVIVGEGGSGGALALALSDAVAMQEHAVYSVLSPEGFASILWKDRSRAPEAAAAMRMNAYEIFEMGIVDTVLEEGEGTASENPVLAADAVRRYVERKLDELCALDPAELVARRQARFAGF</sequence>
<comment type="function">
    <text evidence="16">Component of the acetyl coenzyme A carboxylase (ACC) complex. First, biotin carboxylase catalyzes the carboxylation of biotin on its carrier protein (BCCP) and then the CO(2) group is transferred by the carboxyltransferase to acetyl-CoA to form malonyl-CoA.</text>
</comment>
<evidence type="ECO:0000313" key="20">
    <source>
        <dbReference type="EMBL" id="RNL20654.1"/>
    </source>
</evidence>
<dbReference type="GO" id="GO:0005524">
    <property type="term" value="F:ATP binding"/>
    <property type="evidence" value="ECO:0007669"/>
    <property type="project" value="UniProtKB-KW"/>
</dbReference>
<dbReference type="NCBIfam" id="TIGR00515">
    <property type="entry name" value="accD"/>
    <property type="match status" value="1"/>
</dbReference>
<evidence type="ECO:0000256" key="9">
    <source>
        <dbReference type="ARBA" id="ARBA00022741"/>
    </source>
</evidence>
<dbReference type="InterPro" id="IPR000438">
    <property type="entry name" value="Acetyl_CoA_COase_Trfase_b_su"/>
</dbReference>
<dbReference type="Proteomes" id="UP000267368">
    <property type="component" value="Unassembled WGS sequence"/>
</dbReference>
<feature type="zinc finger region" description="C4-type" evidence="17">
    <location>
        <begin position="171"/>
        <end position="193"/>
    </location>
</feature>
<dbReference type="InterPro" id="IPR001095">
    <property type="entry name" value="Acetyl_CoA_COase_a_su"/>
</dbReference>
<evidence type="ECO:0000256" key="4">
    <source>
        <dbReference type="ARBA" id="ARBA00010284"/>
    </source>
</evidence>